<feature type="compositionally biased region" description="Basic and acidic residues" evidence="7">
    <location>
        <begin position="576"/>
        <end position="585"/>
    </location>
</feature>
<proteinExistence type="predicted"/>
<feature type="domain" description="BING4 C-terminal" evidence="8">
    <location>
        <begin position="400"/>
        <end position="479"/>
    </location>
</feature>
<feature type="compositionally biased region" description="Basic and acidic residues" evidence="7">
    <location>
        <begin position="41"/>
        <end position="57"/>
    </location>
</feature>
<name>L8GPS3_ACACF</name>
<dbReference type="InterPro" id="IPR001680">
    <property type="entry name" value="WD40_rpt"/>
</dbReference>
<dbReference type="PROSITE" id="PS50082">
    <property type="entry name" value="WD_REPEATS_2"/>
    <property type="match status" value="1"/>
</dbReference>
<keyword evidence="2" id="KW-0698">rRNA processing</keyword>
<dbReference type="AlphaFoldDB" id="L8GPS3"/>
<reference evidence="9 10" key="1">
    <citation type="journal article" date="2013" name="Genome Biol.">
        <title>Genome of Acanthamoeba castellanii highlights extensive lateral gene transfer and early evolution of tyrosine kinase signaling.</title>
        <authorList>
            <person name="Clarke M."/>
            <person name="Lohan A.J."/>
            <person name="Liu B."/>
            <person name="Lagkouvardos I."/>
            <person name="Roy S."/>
            <person name="Zafar N."/>
            <person name="Bertelli C."/>
            <person name="Schilde C."/>
            <person name="Kianianmomeni A."/>
            <person name="Burglin T.R."/>
            <person name="Frech C."/>
            <person name="Turcotte B."/>
            <person name="Kopec K.O."/>
            <person name="Synnott J.M."/>
            <person name="Choo C."/>
            <person name="Paponov I."/>
            <person name="Finkler A."/>
            <person name="Soon Heng Tan C."/>
            <person name="Hutchins A.P."/>
            <person name="Weinmeier T."/>
            <person name="Rattei T."/>
            <person name="Chu J.S."/>
            <person name="Gimenez G."/>
            <person name="Irimia M."/>
            <person name="Rigden D.J."/>
            <person name="Fitzpatrick D.A."/>
            <person name="Lorenzo-Morales J."/>
            <person name="Bateman A."/>
            <person name="Chiu C.H."/>
            <person name="Tang P."/>
            <person name="Hegemann P."/>
            <person name="Fromm H."/>
            <person name="Raoult D."/>
            <person name="Greub G."/>
            <person name="Miranda-Saavedra D."/>
            <person name="Chen N."/>
            <person name="Nash P."/>
            <person name="Ginger M.L."/>
            <person name="Horn M."/>
            <person name="Schaap P."/>
            <person name="Caler L."/>
            <person name="Loftus B."/>
        </authorList>
    </citation>
    <scope>NUCLEOTIDE SEQUENCE [LARGE SCALE GENOMIC DNA]</scope>
    <source>
        <strain evidence="9 10">Neff</strain>
    </source>
</reference>
<organism evidence="9 10">
    <name type="scientific">Acanthamoeba castellanii (strain ATCC 30010 / Neff)</name>
    <dbReference type="NCBI Taxonomy" id="1257118"/>
    <lineage>
        <taxon>Eukaryota</taxon>
        <taxon>Amoebozoa</taxon>
        <taxon>Discosea</taxon>
        <taxon>Longamoebia</taxon>
        <taxon>Centramoebida</taxon>
        <taxon>Acanthamoebidae</taxon>
        <taxon>Acanthamoeba</taxon>
    </lineage>
</organism>
<evidence type="ECO:0000256" key="4">
    <source>
        <dbReference type="ARBA" id="ARBA00022737"/>
    </source>
</evidence>
<evidence type="ECO:0000256" key="5">
    <source>
        <dbReference type="ARBA" id="ARBA00023242"/>
    </source>
</evidence>
<gene>
    <name evidence="9" type="ORF">ACA1_367340</name>
</gene>
<sequence length="585" mass="66636">MEAPSETQPKDTKVNDAGKQPRRKGQKRKRPRKDDNQEDAEIMRKARKYDRMGKQDTNVRKIVDKKVVGKYNKARALQRTAAVAAARSELLLPSEPGHLESEDPLLKTKYFKQTEIVEAVDVQTAANRFDLNLEPFAPYKIDYSREGTYLLMGGKKGHLALLDWRKNKLLTEVHVKETVRDVKYTHAPTLCSCGLVLLPIYATTADRILNNYQIFAAAQKKHVYFYDHKGTETHRLKSHTDVNRLEFLPYHWLLVSISQAGWLKYQDTSTGELVYEHSTKLGNCDCMVQNPWNAVINLGHYNGTVTMWSPNLTTPLVKMLCHEGPVRSIACDKVGQYMATSGNDGHVKIWDLRTYKLLSDYYSFAPATSLSISQRGLLGVATGPHVTIWKDALRTKQTEPYMKHLVPGADIVDLHFTPFEDVMGIGHSKGVSSIIVPGSGEPNFDSFEANPYQTNKQLREATVHSLLEKLQPEMISLNPSVVGRVDDAPRSVIEKERREEDAKNAKPVKERNNRVKNQATRKYRKKQLNIVDSQKMERANEHVERKEMYAKQKKEQQEKEREAEKARGGAPASALDRFKPKPRFD</sequence>
<dbReference type="GO" id="GO:0032040">
    <property type="term" value="C:small-subunit processome"/>
    <property type="evidence" value="ECO:0007669"/>
    <property type="project" value="TreeGrafter"/>
</dbReference>
<protein>
    <submittedName>
        <fullName evidence="9">U3 small nucleolar rnaassociated protein 7, putative</fullName>
    </submittedName>
</protein>
<evidence type="ECO:0000256" key="1">
    <source>
        <dbReference type="ARBA" id="ARBA00004604"/>
    </source>
</evidence>
<dbReference type="SUPFAM" id="SSF50978">
    <property type="entry name" value="WD40 repeat-like"/>
    <property type="match status" value="1"/>
</dbReference>
<evidence type="ECO:0000313" key="10">
    <source>
        <dbReference type="Proteomes" id="UP000011083"/>
    </source>
</evidence>
<dbReference type="InterPro" id="IPR040315">
    <property type="entry name" value="WDR46/Utp7"/>
</dbReference>
<dbReference type="OMA" id="EFLPYHW"/>
<keyword evidence="5" id="KW-0539">Nucleus</keyword>
<feature type="compositionally biased region" description="Basic and acidic residues" evidence="7">
    <location>
        <begin position="488"/>
        <end position="513"/>
    </location>
</feature>
<dbReference type="VEuPathDB" id="AmoebaDB:ACA1_367340"/>
<dbReference type="GeneID" id="14914650"/>
<dbReference type="OrthoDB" id="10251154at2759"/>
<dbReference type="Gene3D" id="2.130.10.10">
    <property type="entry name" value="YVTN repeat-like/Quinoprotein amine dehydrogenase"/>
    <property type="match status" value="2"/>
</dbReference>
<feature type="repeat" description="WD" evidence="6">
    <location>
        <begin position="319"/>
        <end position="360"/>
    </location>
</feature>
<dbReference type="EMBL" id="KB008073">
    <property type="protein sequence ID" value="ELR14101.1"/>
    <property type="molecule type" value="Genomic_DNA"/>
</dbReference>
<dbReference type="PROSITE" id="PS50294">
    <property type="entry name" value="WD_REPEATS_REGION"/>
    <property type="match status" value="1"/>
</dbReference>
<evidence type="ECO:0000256" key="6">
    <source>
        <dbReference type="PROSITE-ProRule" id="PRU00221"/>
    </source>
</evidence>
<dbReference type="PROSITE" id="PS00678">
    <property type="entry name" value="WD_REPEATS_1"/>
    <property type="match status" value="1"/>
</dbReference>
<comment type="subcellular location">
    <subcellularLocation>
        <location evidence="1">Nucleus</location>
        <location evidence="1">Nucleolus</location>
    </subcellularLocation>
</comment>
<dbReference type="Proteomes" id="UP000011083">
    <property type="component" value="Unassembled WGS sequence"/>
</dbReference>
<dbReference type="InterPro" id="IPR012952">
    <property type="entry name" value="BING4_C_dom"/>
</dbReference>
<feature type="region of interest" description="Disordered" evidence="7">
    <location>
        <begin position="488"/>
        <end position="585"/>
    </location>
</feature>
<evidence type="ECO:0000259" key="8">
    <source>
        <dbReference type="SMART" id="SM01033"/>
    </source>
</evidence>
<feature type="region of interest" description="Disordered" evidence="7">
    <location>
        <begin position="1"/>
        <end position="57"/>
    </location>
</feature>
<dbReference type="InterPro" id="IPR015943">
    <property type="entry name" value="WD40/YVTN_repeat-like_dom_sf"/>
</dbReference>
<feature type="compositionally biased region" description="Basic residues" evidence="7">
    <location>
        <begin position="20"/>
        <end position="31"/>
    </location>
</feature>
<dbReference type="GO" id="GO:0000462">
    <property type="term" value="P:maturation of SSU-rRNA from tricistronic rRNA transcript (SSU-rRNA, 5.8S rRNA, LSU-rRNA)"/>
    <property type="evidence" value="ECO:0007669"/>
    <property type="project" value="TreeGrafter"/>
</dbReference>
<dbReference type="KEGG" id="acan:ACA1_367340"/>
<dbReference type="InterPro" id="IPR036322">
    <property type="entry name" value="WD40_repeat_dom_sf"/>
</dbReference>
<dbReference type="STRING" id="1257118.L8GPS3"/>
<keyword evidence="3 6" id="KW-0853">WD repeat</keyword>
<feature type="compositionally biased region" description="Basic and acidic residues" evidence="7">
    <location>
        <begin position="534"/>
        <end position="567"/>
    </location>
</feature>
<dbReference type="Pfam" id="PF08149">
    <property type="entry name" value="BING4CT"/>
    <property type="match status" value="1"/>
</dbReference>
<keyword evidence="4" id="KW-0677">Repeat</keyword>
<keyword evidence="10" id="KW-1185">Reference proteome</keyword>
<dbReference type="InterPro" id="IPR019775">
    <property type="entry name" value="WD40_repeat_CS"/>
</dbReference>
<dbReference type="RefSeq" id="XP_004336114.1">
    <property type="nucleotide sequence ID" value="XM_004336066.1"/>
</dbReference>
<evidence type="ECO:0000256" key="2">
    <source>
        <dbReference type="ARBA" id="ARBA00022552"/>
    </source>
</evidence>
<dbReference type="PANTHER" id="PTHR14085">
    <property type="entry name" value="WD-REPEAT PROTEIN BING4"/>
    <property type="match status" value="1"/>
</dbReference>
<evidence type="ECO:0000256" key="7">
    <source>
        <dbReference type="SAM" id="MobiDB-lite"/>
    </source>
</evidence>
<dbReference type="PANTHER" id="PTHR14085:SF3">
    <property type="entry name" value="WD REPEAT-CONTAINING PROTEIN 46"/>
    <property type="match status" value="1"/>
</dbReference>
<accession>L8GPS3</accession>
<evidence type="ECO:0000256" key="3">
    <source>
        <dbReference type="ARBA" id="ARBA00022574"/>
    </source>
</evidence>
<dbReference type="FunFam" id="2.130.10.10:FF:000378">
    <property type="entry name" value="U3 small nucleolar RNA-associated protein 7"/>
    <property type="match status" value="1"/>
</dbReference>
<dbReference type="Pfam" id="PF00400">
    <property type="entry name" value="WD40"/>
    <property type="match status" value="1"/>
</dbReference>
<dbReference type="GO" id="GO:0030686">
    <property type="term" value="C:90S preribosome"/>
    <property type="evidence" value="ECO:0007669"/>
    <property type="project" value="TreeGrafter"/>
</dbReference>
<dbReference type="SMART" id="SM01033">
    <property type="entry name" value="BING4CT"/>
    <property type="match status" value="1"/>
</dbReference>
<evidence type="ECO:0000313" key="9">
    <source>
        <dbReference type="EMBL" id="ELR14101.1"/>
    </source>
</evidence>
<dbReference type="SMART" id="SM00320">
    <property type="entry name" value="WD40"/>
    <property type="match status" value="2"/>
</dbReference>